<evidence type="ECO:0000313" key="1">
    <source>
        <dbReference type="EMBL" id="MDD7973793.1"/>
    </source>
</evidence>
<dbReference type="EMBL" id="JAQZSM010000059">
    <property type="protein sequence ID" value="MDD7973793.1"/>
    <property type="molecule type" value="Genomic_DNA"/>
</dbReference>
<name>A0ABT5TFA0_9RHOB</name>
<gene>
    <name evidence="1" type="ORF">PUT78_22365</name>
</gene>
<accession>A0ABT5TFA0</accession>
<organism evidence="1 2">
    <name type="scientific">Roseinatronobacter alkalisoli</name>
    <dbReference type="NCBI Taxonomy" id="3028235"/>
    <lineage>
        <taxon>Bacteria</taxon>
        <taxon>Pseudomonadati</taxon>
        <taxon>Pseudomonadota</taxon>
        <taxon>Alphaproteobacteria</taxon>
        <taxon>Rhodobacterales</taxon>
        <taxon>Paracoccaceae</taxon>
        <taxon>Roseinatronobacter</taxon>
    </lineage>
</organism>
<protein>
    <submittedName>
        <fullName evidence="1">Uncharacterized protein</fullName>
    </submittedName>
</protein>
<dbReference type="Proteomes" id="UP001431784">
    <property type="component" value="Unassembled WGS sequence"/>
</dbReference>
<keyword evidence="2" id="KW-1185">Reference proteome</keyword>
<dbReference type="RefSeq" id="WP_274354452.1">
    <property type="nucleotide sequence ID" value="NZ_JAQZSM010000059.1"/>
</dbReference>
<sequence>MNRVSIKSKLFAVPLDDGWFGFAKELPSPVNEVAFLDLKCPTPEVETSVAKTAPVLFRIWMHKSATSGKKSWKRGGFVELDDAEFSPSSFFKKDPISGEYSLYAGLDEIPTTREACIGLERAAVWERDHAEARLSDYFAGRENVFVKSLLL</sequence>
<reference evidence="1" key="1">
    <citation type="submission" date="2023-02" db="EMBL/GenBank/DDBJ databases">
        <title>Description of Roseinatronobacter alkalisoli sp. nov., an alkaliphilic bacerium isolated from soda soil.</title>
        <authorList>
            <person name="Wei W."/>
        </authorList>
    </citation>
    <scope>NUCLEOTIDE SEQUENCE</scope>
    <source>
        <strain evidence="1">HJB301</strain>
    </source>
</reference>
<comment type="caution">
    <text evidence="1">The sequence shown here is derived from an EMBL/GenBank/DDBJ whole genome shotgun (WGS) entry which is preliminary data.</text>
</comment>
<evidence type="ECO:0000313" key="2">
    <source>
        <dbReference type="Proteomes" id="UP001431784"/>
    </source>
</evidence>
<proteinExistence type="predicted"/>